<protein>
    <submittedName>
        <fullName evidence="1">Uncharacterized protein</fullName>
    </submittedName>
</protein>
<proteinExistence type="predicted"/>
<dbReference type="EMBL" id="PYOI01000028">
    <property type="protein sequence ID" value="PSV79370.1"/>
    <property type="molecule type" value="Genomic_DNA"/>
</dbReference>
<name>A0ABX5GCS2_PHOLE</name>
<sequence length="63" mass="7159">MNTQEMNAYKENFAALISITDGTKRIKLSGSIAEKKEQLLKELGTVSATYEYTSNKKPRKARY</sequence>
<evidence type="ECO:0000313" key="2">
    <source>
        <dbReference type="Proteomes" id="UP000241566"/>
    </source>
</evidence>
<accession>A0ABX5GCS2</accession>
<comment type="caution">
    <text evidence="1">The sequence shown here is derived from an EMBL/GenBank/DDBJ whole genome shotgun (WGS) entry which is preliminary data.</text>
</comment>
<gene>
    <name evidence="1" type="ORF">CTM94_16505</name>
</gene>
<organism evidence="1 2">
    <name type="scientific">Photobacterium leiognathi</name>
    <dbReference type="NCBI Taxonomy" id="553611"/>
    <lineage>
        <taxon>Bacteria</taxon>
        <taxon>Pseudomonadati</taxon>
        <taxon>Pseudomonadota</taxon>
        <taxon>Gammaproteobacteria</taxon>
        <taxon>Vibrionales</taxon>
        <taxon>Vibrionaceae</taxon>
        <taxon>Photobacterium</taxon>
    </lineage>
</organism>
<reference evidence="1 2" key="1">
    <citation type="submission" date="2018-01" db="EMBL/GenBank/DDBJ databases">
        <title>Whole genome sequencing of Histamine producing bacteria.</title>
        <authorList>
            <person name="Butler K."/>
        </authorList>
    </citation>
    <scope>NUCLEOTIDE SEQUENCE [LARGE SCALE GENOMIC DNA]</scope>
    <source>
        <strain evidence="1 2">ATCC 25521</strain>
    </source>
</reference>
<dbReference type="Proteomes" id="UP000241566">
    <property type="component" value="Unassembled WGS sequence"/>
</dbReference>
<keyword evidence="2" id="KW-1185">Reference proteome</keyword>
<dbReference type="RefSeq" id="WP_045064620.1">
    <property type="nucleotide sequence ID" value="NZ_CP131599.1"/>
</dbReference>
<evidence type="ECO:0000313" key="1">
    <source>
        <dbReference type="EMBL" id="PSV79370.1"/>
    </source>
</evidence>